<dbReference type="Pfam" id="PF23096">
    <property type="entry name" value="HEAT_PSME4"/>
    <property type="match status" value="1"/>
</dbReference>
<dbReference type="InterPro" id="IPR011989">
    <property type="entry name" value="ARM-like"/>
</dbReference>
<protein>
    <recommendedName>
        <fullName evidence="16">Proteasome activator complex subunit 4 C-terminal domain-containing protein</fullName>
    </recommendedName>
</protein>
<dbReference type="Pfam" id="PF11919">
    <property type="entry name" value="PSME4_C"/>
    <property type="match status" value="1"/>
</dbReference>
<dbReference type="HOGENOM" id="CLU_000772_3_0_1"/>
<feature type="domain" description="Proteasome activator complex subunit 4 C-terminal" evidence="10">
    <location>
        <begin position="1684"/>
        <end position="1769"/>
    </location>
</feature>
<gene>
    <name evidence="13" type="ORF">GUITHDRAFT_101534</name>
</gene>
<organism evidence="13">
    <name type="scientific">Guillardia theta (strain CCMP2712)</name>
    <name type="common">Cryptophyte</name>
    <dbReference type="NCBI Taxonomy" id="905079"/>
    <lineage>
        <taxon>Eukaryota</taxon>
        <taxon>Cryptophyceae</taxon>
        <taxon>Pyrenomonadales</taxon>
        <taxon>Geminigeraceae</taxon>
        <taxon>Guillardia</taxon>
    </lineage>
</organism>
<sequence length="1770" mass="199832">MASLAAKWIGVKDGEEEAAEAEKGLSSLLLLGSTRSVRPYLSFLKLKCEVRFERLAKIARLLFQILYRNDGDLYHEANVAMALSEVLKYLNKHPGCPPPGSPDRPVFDWRQLYNKFTAASFKGSDWIGYARHGGHHLEGSEASNQRMKSLCKLVRRARNFFSQTASREILIEIRPYLLLHDINFYMASSILCIFFPDDGLESAGGSVAVLQEFREIWKLVPNCTEWHLIWITLFNRIFRHNADQMTEELNPLIEDLSYTFLQLLNVPTAKDNAQNPDQLTWPSNCSFIVEGKKDEGGYTKCLDMFIKMIALNYSKRLGMESGKHKAKKPWKSTYMLSEEDNKWFEGLILPLALKSFYSKDISMSFAASQAIKELGSISRDCLPGIMQNILMSIENVMRPHEVQNSLSLTSVLLKPILELDEGFDFLGQVMQIAVNGIDANDPTKTLYALRFFTALFMEVPLLDPKDISHISEKPEFLYVLNDLCTAILQRFEELFRNVPDLKKGNPFRSHMKDVLRRFFVSFFHQMSDALYSHCLSLITRQFSSSIFPTAKQIVGHLLSSLVHANATKSVNHLIPAILKKVITSDGEQIQSPASEAAYFMHLLGHIVSNAGSAVLIHVDQITAVLDVALFHEKSEIQREARKLLRKLLRGLLGVLPRDFSVLPPSKRSNMQKLTAQDIRKPTPSFQDMEIDFLTPNSDCQKKSREILEKYFLLSETAFKSNDAASIRAAFGCIDAMIRGGAQIFPMPRAKPEFQAQESSLQEGVECDDEDDTDYNLASRWGSFVLDDPEWGRGFREKLGLLLIESCKVHANVSNPDVPTIKALLKMVSSYLASNGVWTKYETLKSSASYHKAVNRSWFQGKESAYSRPLLVWRSYALMGKRLDMGVFEANGVVSDLLKHLSSMCVHDFSMVRKKAQKVLPKVIRRFPYLHVQCLTQVLSTLSDANSSKGALKGVIFTVQTNQAMKKIVRNWSLSKFLLNGLLGSHQYDEIKIQVRLSQLWSTYVKHWFALPFGGLKHSDSLMTDVDVTSAFSQEMVKKLFESGRNSSTYRAKKSQETYEGLVQLMKFQLDGSSGTSSSSVHWRYVVLATSSLILLSMRQDCTPDLKVVEYVIHGLNSDILPLRQLCRAVLFNFSLIYSVNRAKDCMETEGSTADTGIEGADNQLNPQNFEMPIDQEFEGPFSDEPWQASETKKQELWSNSAVMDLIDSLLSQSDWFKSVVEKISNDHRLSGDERAQTQSSNAPSMPAASVAVRSLVASRWFWPRTSAAPLSKDFNLDNMFAIEYLMLTAGPDASLNALPAIEELAGKVDDRENQCAAAEILAGVIRASNHWQNVQGTQIRQKLGSILKETLSRAAPDTVGDWCEMIRFSTSNRDPRRFNWLSRIVGSLCAANNDSALYLVKGLKLQQCLLMEFGWKGLPVARILNETSRRLIGNSSKLVREECGRSLLQISRGFSGTGEVRMTDQTIVLGKIIPDFELVDWITEDMTRLYNLYFSNRPTEGSQQLMELKNQIEGVIYYFMHSCRLGYSTSVKKYLVQAISLFLIIQEDSDREFAKVGQIALELIARTLRDRQTAAAVLGRVEELLSSSQSWRVRAGTVDFIRELGHSHVLEVDIKNKAFELLHRLISDPVVEVRISASQSLASILRAFSEEKVTYLLSLAPKPKRRGAKMQKEMSESERSAALVTRHAKVLGVSSAIISSPTDLPAWMPDAVCTLCLLHDEDPIIRNSITRTLADFRKSHEDMWETIRMTWNEEQFRLVTENAGTLSYYS</sequence>
<dbReference type="InterPro" id="IPR021843">
    <property type="entry name" value="PSME4_C"/>
</dbReference>
<dbReference type="InterPro" id="IPR035309">
    <property type="entry name" value="PSME4"/>
</dbReference>
<dbReference type="InterPro" id="IPR021133">
    <property type="entry name" value="HEAT_type_2"/>
</dbReference>
<evidence type="ECO:0000256" key="3">
    <source>
        <dbReference type="ARBA" id="ARBA00005739"/>
    </source>
</evidence>
<keyword evidence="15" id="KW-1185">Reference proteome</keyword>
<dbReference type="PROSITE" id="PS50077">
    <property type="entry name" value="HEAT_REPEAT"/>
    <property type="match status" value="1"/>
</dbReference>
<evidence type="ECO:0000256" key="4">
    <source>
        <dbReference type="ARBA" id="ARBA00022490"/>
    </source>
</evidence>
<evidence type="ECO:0000259" key="12">
    <source>
        <dbReference type="Pfam" id="PF23096"/>
    </source>
</evidence>
<dbReference type="Proteomes" id="UP000011087">
    <property type="component" value="Unassembled WGS sequence"/>
</dbReference>
<evidence type="ECO:0008006" key="16">
    <source>
        <dbReference type="Google" id="ProtNLM"/>
    </source>
</evidence>
<reference evidence="15" key="2">
    <citation type="submission" date="2012-11" db="EMBL/GenBank/DDBJ databases">
        <authorList>
            <person name="Kuo A."/>
            <person name="Curtis B.A."/>
            <person name="Tanifuji G."/>
            <person name="Burki F."/>
            <person name="Gruber A."/>
            <person name="Irimia M."/>
            <person name="Maruyama S."/>
            <person name="Arias M.C."/>
            <person name="Ball S.G."/>
            <person name="Gile G.H."/>
            <person name="Hirakawa Y."/>
            <person name="Hopkins J.F."/>
            <person name="Rensing S.A."/>
            <person name="Schmutz J."/>
            <person name="Symeonidi A."/>
            <person name="Elias M."/>
            <person name="Eveleigh R.J."/>
            <person name="Herman E.K."/>
            <person name="Klute M.J."/>
            <person name="Nakayama T."/>
            <person name="Obornik M."/>
            <person name="Reyes-Prieto A."/>
            <person name="Armbrust E.V."/>
            <person name="Aves S.J."/>
            <person name="Beiko R.G."/>
            <person name="Coutinho P."/>
            <person name="Dacks J.B."/>
            <person name="Durnford D.G."/>
            <person name="Fast N.M."/>
            <person name="Green B.R."/>
            <person name="Grisdale C."/>
            <person name="Hempe F."/>
            <person name="Henrissat B."/>
            <person name="Hoppner M.P."/>
            <person name="Ishida K.-I."/>
            <person name="Kim E."/>
            <person name="Koreny L."/>
            <person name="Kroth P.G."/>
            <person name="Liu Y."/>
            <person name="Malik S.-B."/>
            <person name="Maier U.G."/>
            <person name="McRose D."/>
            <person name="Mock T."/>
            <person name="Neilson J.A."/>
            <person name="Onodera N.T."/>
            <person name="Poole A.M."/>
            <person name="Pritham E.J."/>
            <person name="Richards T.A."/>
            <person name="Rocap G."/>
            <person name="Roy S.W."/>
            <person name="Sarai C."/>
            <person name="Schaack S."/>
            <person name="Shirato S."/>
            <person name="Slamovits C.H."/>
            <person name="Spencer D.F."/>
            <person name="Suzuki S."/>
            <person name="Worden A.Z."/>
            <person name="Zauner S."/>
            <person name="Barry K."/>
            <person name="Bell C."/>
            <person name="Bharti A.K."/>
            <person name="Crow J.A."/>
            <person name="Grimwood J."/>
            <person name="Kramer R."/>
            <person name="Lindquist E."/>
            <person name="Lucas S."/>
            <person name="Salamov A."/>
            <person name="McFadden G.I."/>
            <person name="Lane C.E."/>
            <person name="Keeling P.J."/>
            <person name="Gray M.W."/>
            <person name="Grigoriev I.V."/>
            <person name="Archibald J.M."/>
        </authorList>
    </citation>
    <scope>NUCLEOTIDE SEQUENCE</scope>
    <source>
        <strain evidence="15">CCMP2712</strain>
    </source>
</reference>
<dbReference type="GeneID" id="17309486"/>
<evidence type="ECO:0000313" key="15">
    <source>
        <dbReference type="Proteomes" id="UP000011087"/>
    </source>
</evidence>
<dbReference type="GO" id="GO:0006281">
    <property type="term" value="P:DNA repair"/>
    <property type="evidence" value="ECO:0007669"/>
    <property type="project" value="UniProtKB-KW"/>
</dbReference>
<reference evidence="13 15" key="1">
    <citation type="journal article" date="2012" name="Nature">
        <title>Algal genomes reveal evolutionary mosaicism and the fate of nucleomorphs.</title>
        <authorList>
            <consortium name="DOE Joint Genome Institute"/>
            <person name="Curtis B.A."/>
            <person name="Tanifuji G."/>
            <person name="Burki F."/>
            <person name="Gruber A."/>
            <person name="Irimia M."/>
            <person name="Maruyama S."/>
            <person name="Arias M.C."/>
            <person name="Ball S.G."/>
            <person name="Gile G.H."/>
            <person name="Hirakawa Y."/>
            <person name="Hopkins J.F."/>
            <person name="Kuo A."/>
            <person name="Rensing S.A."/>
            <person name="Schmutz J."/>
            <person name="Symeonidi A."/>
            <person name="Elias M."/>
            <person name="Eveleigh R.J."/>
            <person name="Herman E.K."/>
            <person name="Klute M.J."/>
            <person name="Nakayama T."/>
            <person name="Obornik M."/>
            <person name="Reyes-Prieto A."/>
            <person name="Armbrust E.V."/>
            <person name="Aves S.J."/>
            <person name="Beiko R.G."/>
            <person name="Coutinho P."/>
            <person name="Dacks J.B."/>
            <person name="Durnford D.G."/>
            <person name="Fast N.M."/>
            <person name="Green B.R."/>
            <person name="Grisdale C.J."/>
            <person name="Hempel F."/>
            <person name="Henrissat B."/>
            <person name="Hoppner M.P."/>
            <person name="Ishida K."/>
            <person name="Kim E."/>
            <person name="Koreny L."/>
            <person name="Kroth P.G."/>
            <person name="Liu Y."/>
            <person name="Malik S.B."/>
            <person name="Maier U.G."/>
            <person name="McRose D."/>
            <person name="Mock T."/>
            <person name="Neilson J.A."/>
            <person name="Onodera N.T."/>
            <person name="Poole A.M."/>
            <person name="Pritham E.J."/>
            <person name="Richards T.A."/>
            <person name="Rocap G."/>
            <person name="Roy S.W."/>
            <person name="Sarai C."/>
            <person name="Schaack S."/>
            <person name="Shirato S."/>
            <person name="Slamovits C.H."/>
            <person name="Spencer D.F."/>
            <person name="Suzuki S."/>
            <person name="Worden A.Z."/>
            <person name="Zauner S."/>
            <person name="Barry K."/>
            <person name="Bell C."/>
            <person name="Bharti A.K."/>
            <person name="Crow J.A."/>
            <person name="Grimwood J."/>
            <person name="Kramer R."/>
            <person name="Lindquist E."/>
            <person name="Lucas S."/>
            <person name="Salamov A."/>
            <person name="McFadden G.I."/>
            <person name="Lane C.E."/>
            <person name="Keeling P.J."/>
            <person name="Gray M.W."/>
            <person name="Grigoriev I.V."/>
            <person name="Archibald J.M."/>
        </authorList>
    </citation>
    <scope>NUCLEOTIDE SEQUENCE</scope>
    <source>
        <strain evidence="13 15">CCMP2712</strain>
    </source>
</reference>
<dbReference type="Gene3D" id="1.25.10.10">
    <property type="entry name" value="Leucine-rich Repeat Variant"/>
    <property type="match status" value="1"/>
</dbReference>
<evidence type="ECO:0000256" key="5">
    <source>
        <dbReference type="ARBA" id="ARBA00022737"/>
    </source>
</evidence>
<feature type="domain" description="Proteasome activator Blm10 middle HEAT repeats region" evidence="11">
    <location>
        <begin position="481"/>
        <end position="710"/>
    </location>
</feature>
<dbReference type="STRING" id="905079.L1JXL5"/>
<name>L1JXL5_GUITC</name>
<evidence type="ECO:0000256" key="8">
    <source>
        <dbReference type="ARBA" id="ARBA00023242"/>
    </source>
</evidence>
<dbReference type="InterPro" id="IPR055455">
    <property type="entry name" value="HEAT_PSME4"/>
</dbReference>
<reference evidence="14" key="3">
    <citation type="submission" date="2015-06" db="UniProtKB">
        <authorList>
            <consortium name="EnsemblProtists"/>
        </authorList>
    </citation>
    <scope>IDENTIFICATION</scope>
</reference>
<comment type="subcellular location">
    <subcellularLocation>
        <location evidence="2">Cytoplasm</location>
    </subcellularLocation>
    <subcellularLocation>
        <location evidence="1">Nucleus speckle</location>
    </subcellularLocation>
</comment>
<evidence type="ECO:0000256" key="1">
    <source>
        <dbReference type="ARBA" id="ARBA00004324"/>
    </source>
</evidence>
<evidence type="ECO:0000256" key="6">
    <source>
        <dbReference type="ARBA" id="ARBA00022763"/>
    </source>
</evidence>
<feature type="domain" description="Proteasome activator Blm10 middle HEAT repeats region" evidence="11">
    <location>
        <begin position="295"/>
        <end position="468"/>
    </location>
</feature>
<keyword evidence="4" id="KW-0963">Cytoplasm</keyword>
<feature type="repeat" description="HEAT" evidence="9">
    <location>
        <begin position="1618"/>
        <end position="1656"/>
    </location>
</feature>
<dbReference type="EMBL" id="JH992971">
    <property type="protein sequence ID" value="EKX53089.1"/>
    <property type="molecule type" value="Genomic_DNA"/>
</dbReference>
<evidence type="ECO:0000256" key="9">
    <source>
        <dbReference type="PROSITE-ProRule" id="PRU00103"/>
    </source>
</evidence>
<dbReference type="PANTHER" id="PTHR32170">
    <property type="entry name" value="PROTEASOME ACTIVATOR COMPLEX SUBUNIT 4"/>
    <property type="match status" value="1"/>
</dbReference>
<keyword evidence="6" id="KW-0227">DNA damage</keyword>
<feature type="domain" description="Proteasome activator complex subunit 4-like HEAT repeat-like" evidence="12">
    <location>
        <begin position="1308"/>
        <end position="1395"/>
    </location>
</feature>
<dbReference type="RefSeq" id="XP_005840069.1">
    <property type="nucleotide sequence ID" value="XM_005840012.1"/>
</dbReference>
<dbReference type="GO" id="GO:0016504">
    <property type="term" value="F:peptidase activator activity"/>
    <property type="evidence" value="ECO:0007669"/>
    <property type="project" value="InterPro"/>
</dbReference>
<evidence type="ECO:0000256" key="2">
    <source>
        <dbReference type="ARBA" id="ARBA00004496"/>
    </source>
</evidence>
<evidence type="ECO:0000259" key="10">
    <source>
        <dbReference type="Pfam" id="PF11919"/>
    </source>
</evidence>
<dbReference type="GO" id="GO:0005829">
    <property type="term" value="C:cytosol"/>
    <property type="evidence" value="ECO:0007669"/>
    <property type="project" value="TreeGrafter"/>
</dbReference>
<keyword evidence="7" id="KW-0234">DNA repair</keyword>
<accession>L1JXL5</accession>
<dbReference type="OMA" id="GCQHNEK"/>
<dbReference type="PANTHER" id="PTHR32170:SF3">
    <property type="entry name" value="PROTEASOME ACTIVATOR COMPLEX SUBUNIT 4"/>
    <property type="match status" value="1"/>
</dbReference>
<dbReference type="GO" id="GO:0010499">
    <property type="term" value="P:proteasomal ubiquitin-independent protein catabolic process"/>
    <property type="evidence" value="ECO:0007669"/>
    <property type="project" value="TreeGrafter"/>
</dbReference>
<keyword evidence="5" id="KW-0677">Repeat</keyword>
<dbReference type="GO" id="GO:0016607">
    <property type="term" value="C:nuclear speck"/>
    <property type="evidence" value="ECO:0007669"/>
    <property type="project" value="UniProtKB-SubCell"/>
</dbReference>
<evidence type="ECO:0000313" key="14">
    <source>
        <dbReference type="EnsemblProtists" id="EKX53089"/>
    </source>
</evidence>
<dbReference type="eggNOG" id="KOG1851">
    <property type="taxonomic scope" value="Eukaryota"/>
</dbReference>
<dbReference type="InterPro" id="IPR016024">
    <property type="entry name" value="ARM-type_fold"/>
</dbReference>
<dbReference type="EnsemblProtists" id="EKX53089">
    <property type="protein sequence ID" value="EKX53089"/>
    <property type="gene ID" value="GUITHDRAFT_101534"/>
</dbReference>
<evidence type="ECO:0000313" key="13">
    <source>
        <dbReference type="EMBL" id="EKX53089.1"/>
    </source>
</evidence>
<dbReference type="GO" id="GO:0070628">
    <property type="term" value="F:proteasome binding"/>
    <property type="evidence" value="ECO:0007669"/>
    <property type="project" value="InterPro"/>
</dbReference>
<dbReference type="Pfam" id="PF16507">
    <property type="entry name" value="HEAT_PSME4_mid"/>
    <property type="match status" value="2"/>
</dbReference>
<dbReference type="PaxDb" id="55529-EKX53089"/>
<evidence type="ECO:0000256" key="7">
    <source>
        <dbReference type="ARBA" id="ARBA00023204"/>
    </source>
</evidence>
<dbReference type="InterPro" id="IPR032430">
    <property type="entry name" value="Blm10_mid"/>
</dbReference>
<keyword evidence="8" id="KW-0539">Nucleus</keyword>
<comment type="similarity">
    <text evidence="3">Belongs to the BLM10 family.</text>
</comment>
<dbReference type="KEGG" id="gtt:GUITHDRAFT_101534"/>
<proteinExistence type="inferred from homology"/>
<dbReference type="OrthoDB" id="17907at2759"/>
<dbReference type="SUPFAM" id="SSF48371">
    <property type="entry name" value="ARM repeat"/>
    <property type="match status" value="2"/>
</dbReference>
<evidence type="ECO:0000259" key="11">
    <source>
        <dbReference type="Pfam" id="PF16507"/>
    </source>
</evidence>